<feature type="transmembrane region" description="Helical" evidence="1">
    <location>
        <begin position="12"/>
        <end position="28"/>
    </location>
</feature>
<feature type="transmembrane region" description="Helical" evidence="1">
    <location>
        <begin position="34"/>
        <end position="59"/>
    </location>
</feature>
<reference evidence="2" key="1">
    <citation type="journal article" date="2014" name="Int. J. Syst. Evol. Microbiol.">
        <title>Complete genome sequence of Corynebacterium casei LMG S-19264T (=DSM 44701T), isolated from a smear-ripened cheese.</title>
        <authorList>
            <consortium name="US DOE Joint Genome Institute (JGI-PGF)"/>
            <person name="Walter F."/>
            <person name="Albersmeier A."/>
            <person name="Kalinowski J."/>
            <person name="Ruckert C."/>
        </authorList>
    </citation>
    <scope>NUCLEOTIDE SEQUENCE</scope>
    <source>
        <strain evidence="2">KCTC 32020</strain>
    </source>
</reference>
<proteinExistence type="predicted"/>
<keyword evidence="1" id="KW-0812">Transmembrane</keyword>
<dbReference type="EMBL" id="BNCF01000001">
    <property type="protein sequence ID" value="GHE25920.1"/>
    <property type="molecule type" value="Genomic_DNA"/>
</dbReference>
<accession>A0A919DAD2</accession>
<dbReference type="RefSeq" id="WP_146472514.1">
    <property type="nucleotide sequence ID" value="NZ_BNCF01000001.1"/>
</dbReference>
<keyword evidence="1" id="KW-1133">Transmembrane helix</keyword>
<keyword evidence="1" id="KW-0472">Membrane</keyword>
<protein>
    <submittedName>
        <fullName evidence="2">Uncharacterized protein</fullName>
    </submittedName>
</protein>
<keyword evidence="3" id="KW-1185">Reference proteome</keyword>
<organism evidence="2 3">
    <name type="scientific">Vulcaniibacterium thermophilum</name>
    <dbReference type="NCBI Taxonomy" id="1169913"/>
    <lineage>
        <taxon>Bacteria</taxon>
        <taxon>Pseudomonadati</taxon>
        <taxon>Pseudomonadota</taxon>
        <taxon>Gammaproteobacteria</taxon>
        <taxon>Lysobacterales</taxon>
        <taxon>Lysobacteraceae</taxon>
        <taxon>Vulcaniibacterium</taxon>
    </lineage>
</organism>
<dbReference type="OrthoDB" id="9812802at2"/>
<dbReference type="AlphaFoldDB" id="A0A919DAD2"/>
<evidence type="ECO:0000313" key="2">
    <source>
        <dbReference type="EMBL" id="GHE25920.1"/>
    </source>
</evidence>
<gene>
    <name evidence="2" type="ORF">GCM10007167_03660</name>
</gene>
<reference evidence="2" key="2">
    <citation type="submission" date="2020-09" db="EMBL/GenBank/DDBJ databases">
        <authorList>
            <person name="Sun Q."/>
            <person name="Kim S."/>
        </authorList>
    </citation>
    <scope>NUCLEOTIDE SEQUENCE</scope>
    <source>
        <strain evidence="2">KCTC 32020</strain>
    </source>
</reference>
<evidence type="ECO:0000313" key="3">
    <source>
        <dbReference type="Proteomes" id="UP000636453"/>
    </source>
</evidence>
<name>A0A919DAD2_9GAMM</name>
<comment type="caution">
    <text evidence="2">The sequence shown here is derived from an EMBL/GenBank/DDBJ whole genome shotgun (WGS) entry which is preliminary data.</text>
</comment>
<dbReference type="Proteomes" id="UP000636453">
    <property type="component" value="Unassembled WGS sequence"/>
</dbReference>
<evidence type="ECO:0000256" key="1">
    <source>
        <dbReference type="SAM" id="Phobius"/>
    </source>
</evidence>
<sequence>MIAGGWVRRVHRALAIAFTLAVIANFAVQGREALAFWVGVLTLIPLALLLLSGLHLFALPHMARWRAARAAGAPAGDERIRG</sequence>